<dbReference type="CDD" id="cd14014">
    <property type="entry name" value="STKc_PknB_like"/>
    <property type="match status" value="1"/>
</dbReference>
<dbReference type="PROSITE" id="PS51746">
    <property type="entry name" value="PPM_2"/>
    <property type="match status" value="1"/>
</dbReference>
<dbReference type="InterPro" id="IPR036457">
    <property type="entry name" value="PPM-type-like_dom_sf"/>
</dbReference>
<accession>A0A3B1AB58</accession>
<dbReference type="PANTHER" id="PTHR24351">
    <property type="entry name" value="RIBOSOMAL PROTEIN S6 KINASE"/>
    <property type="match status" value="1"/>
</dbReference>
<dbReference type="PROSITE" id="PS50011">
    <property type="entry name" value="PROTEIN_KINASE_DOM"/>
    <property type="match status" value="1"/>
</dbReference>
<reference evidence="9" key="1">
    <citation type="submission" date="2018-06" db="EMBL/GenBank/DDBJ databases">
        <authorList>
            <person name="Zhirakovskaya E."/>
        </authorList>
    </citation>
    <scope>NUCLEOTIDE SEQUENCE</scope>
</reference>
<keyword evidence="2" id="KW-0808">Transferase</keyword>
<evidence type="ECO:0000256" key="1">
    <source>
        <dbReference type="ARBA" id="ARBA00022527"/>
    </source>
</evidence>
<dbReference type="InterPro" id="IPR000719">
    <property type="entry name" value="Prot_kinase_dom"/>
</dbReference>
<evidence type="ECO:0000256" key="5">
    <source>
        <dbReference type="ARBA" id="ARBA00022840"/>
    </source>
</evidence>
<evidence type="ECO:0000256" key="4">
    <source>
        <dbReference type="ARBA" id="ARBA00022777"/>
    </source>
</evidence>
<organism evidence="9">
    <name type="scientific">hydrothermal vent metagenome</name>
    <dbReference type="NCBI Taxonomy" id="652676"/>
    <lineage>
        <taxon>unclassified sequences</taxon>
        <taxon>metagenomes</taxon>
        <taxon>ecological metagenomes</taxon>
    </lineage>
</organism>
<dbReference type="SUPFAM" id="SSF56112">
    <property type="entry name" value="Protein kinase-like (PK-like)"/>
    <property type="match status" value="1"/>
</dbReference>
<keyword evidence="6" id="KW-0812">Transmembrane</keyword>
<evidence type="ECO:0000259" key="7">
    <source>
        <dbReference type="PROSITE" id="PS50011"/>
    </source>
</evidence>
<keyword evidence="5" id="KW-0067">ATP-binding</keyword>
<dbReference type="PROSITE" id="PS00108">
    <property type="entry name" value="PROTEIN_KINASE_ST"/>
    <property type="match status" value="1"/>
</dbReference>
<dbReference type="InterPro" id="IPR011009">
    <property type="entry name" value="Kinase-like_dom_sf"/>
</dbReference>
<keyword evidence="4 9" id="KW-0418">Kinase</keyword>
<dbReference type="GO" id="GO:0005524">
    <property type="term" value="F:ATP binding"/>
    <property type="evidence" value="ECO:0007669"/>
    <property type="project" value="UniProtKB-KW"/>
</dbReference>
<evidence type="ECO:0000313" key="9">
    <source>
        <dbReference type="EMBL" id="VAW97092.1"/>
    </source>
</evidence>
<dbReference type="Pfam" id="PF13672">
    <property type="entry name" value="PP2C_2"/>
    <property type="match status" value="1"/>
</dbReference>
<keyword evidence="6" id="KW-1133">Transmembrane helix</keyword>
<dbReference type="EMBL" id="UOFS01000032">
    <property type="protein sequence ID" value="VAW97092.1"/>
    <property type="molecule type" value="Genomic_DNA"/>
</dbReference>
<keyword evidence="3" id="KW-0547">Nucleotide-binding</keyword>
<dbReference type="CDD" id="cd00143">
    <property type="entry name" value="PP2Cc"/>
    <property type="match status" value="1"/>
</dbReference>
<dbReference type="Gene3D" id="1.10.510.10">
    <property type="entry name" value="Transferase(Phosphotransferase) domain 1"/>
    <property type="match status" value="1"/>
</dbReference>
<dbReference type="Gene3D" id="3.60.40.10">
    <property type="entry name" value="PPM-type phosphatase domain"/>
    <property type="match status" value="1"/>
</dbReference>
<evidence type="ECO:0000256" key="6">
    <source>
        <dbReference type="SAM" id="Phobius"/>
    </source>
</evidence>
<keyword evidence="1 9" id="KW-0723">Serine/threonine-protein kinase</keyword>
<dbReference type="SMART" id="SM00332">
    <property type="entry name" value="PP2Cc"/>
    <property type="match status" value="1"/>
</dbReference>
<dbReference type="InterPro" id="IPR008271">
    <property type="entry name" value="Ser/Thr_kinase_AS"/>
</dbReference>
<dbReference type="AlphaFoldDB" id="A0A3B1AB58"/>
<dbReference type="SUPFAM" id="SSF81606">
    <property type="entry name" value="PP2C-like"/>
    <property type="match status" value="1"/>
</dbReference>
<dbReference type="Pfam" id="PF00069">
    <property type="entry name" value="Pkinase"/>
    <property type="match status" value="1"/>
</dbReference>
<name>A0A3B1AB58_9ZZZZ</name>
<evidence type="ECO:0000259" key="8">
    <source>
        <dbReference type="PROSITE" id="PS51746"/>
    </source>
</evidence>
<feature type="transmembrane region" description="Helical" evidence="6">
    <location>
        <begin position="546"/>
        <end position="567"/>
    </location>
</feature>
<dbReference type="SMART" id="SM00220">
    <property type="entry name" value="S_TKc"/>
    <property type="match status" value="1"/>
</dbReference>
<gene>
    <name evidence="9" type="ORF">MNBD_GAMMA22-231</name>
</gene>
<dbReference type="Gene3D" id="3.30.200.20">
    <property type="entry name" value="Phosphorylase Kinase, domain 1"/>
    <property type="match status" value="1"/>
</dbReference>
<dbReference type="GO" id="GO:0004674">
    <property type="term" value="F:protein serine/threonine kinase activity"/>
    <property type="evidence" value="ECO:0007669"/>
    <property type="project" value="UniProtKB-KW"/>
</dbReference>
<dbReference type="InterPro" id="IPR001932">
    <property type="entry name" value="PPM-type_phosphatase-like_dom"/>
</dbReference>
<protein>
    <submittedName>
        <fullName evidence="9">Serine/threonine protein kinase</fullName>
    </submittedName>
</protein>
<evidence type="ECO:0000256" key="3">
    <source>
        <dbReference type="ARBA" id="ARBA00022741"/>
    </source>
</evidence>
<proteinExistence type="predicted"/>
<feature type="domain" description="Protein kinase" evidence="7">
    <location>
        <begin position="269"/>
        <end position="532"/>
    </location>
</feature>
<dbReference type="SMART" id="SM00331">
    <property type="entry name" value="PP2C_SIG"/>
    <property type="match status" value="1"/>
</dbReference>
<evidence type="ECO:0000256" key="2">
    <source>
        <dbReference type="ARBA" id="ARBA00022679"/>
    </source>
</evidence>
<sequence length="570" mass="64596">MIMSLKIDTASHSIAGIKPLNEDACGVRYPDDALLQTKGIAAVIADGMSGSDAGKEASEACVSGFLNDYYSTPESWTVKTSAQKIISALNHWLHGTGQREYGSHKGMVTTISTLVFKSNTAYMFHVGDSRIYRLRGNELQQLTQDHRITVEKGKTYLARAMGIQLHLDIDYRKILLETNDIFIMLTDGVFEFITDKEIKNIVNNNLAKLNNAVETIIQLAVKNNSDDNLTCQIIRVINLPEKNESEFFKTLTKLPFPPALEPGMKLDGYKVLRQLFSTKRTEVYLVQDIETDRKLILKAPSVNYNDDAEYINQFLHEEWIGRRINNPHVMKVCNVERKRTALYYIAEFIEGMTLRQWMDDLPQSTLTQTRNFITQISRGLRSFHRLEMIHQDLKPENIILDSNGLLKIIDFGSTKIAGVEEIAKPIESNNLLGTINYTAPEYHTGDTGSNRSDIFSLGVIAYELLTGKLPYGKDLSAKNLGKVSYISARNHARQLPEWVDKALEKAVKIQPQYRYKLLSEFTSALSKPDPDLESKPNAPLLERNPILVWQLTSFFLLLSNLIFIYLFSKS</sequence>
<keyword evidence="6" id="KW-0472">Membrane</keyword>
<feature type="domain" description="PPM-type phosphatase" evidence="8">
    <location>
        <begin position="8"/>
        <end position="236"/>
    </location>
</feature>